<gene>
    <name evidence="4" type="ORF">PAAG_07818</name>
</gene>
<keyword evidence="2" id="KW-0472">Membrane</keyword>
<organism evidence="4 5">
    <name type="scientific">Paracoccidioides lutzii (strain ATCC MYA-826 / Pb01)</name>
    <name type="common">Paracoccidioides brasiliensis</name>
    <dbReference type="NCBI Taxonomy" id="502779"/>
    <lineage>
        <taxon>Eukaryota</taxon>
        <taxon>Fungi</taxon>
        <taxon>Dikarya</taxon>
        <taxon>Ascomycota</taxon>
        <taxon>Pezizomycotina</taxon>
        <taxon>Eurotiomycetes</taxon>
        <taxon>Eurotiomycetidae</taxon>
        <taxon>Onygenales</taxon>
        <taxon>Ajellomycetaceae</taxon>
        <taxon>Paracoccidioides</taxon>
    </lineage>
</organism>
<protein>
    <recommendedName>
        <fullName evidence="6">Mid2 domain-containing protein</fullName>
    </recommendedName>
</protein>
<name>C1HA89_PARBA</name>
<dbReference type="Proteomes" id="UP000002059">
    <property type="component" value="Partially assembled WGS sequence"/>
</dbReference>
<dbReference type="RefSeq" id="XP_002790519.1">
    <property type="nucleotide sequence ID" value="XM_002790473.1"/>
</dbReference>
<sequence>MKHAFLLFSPLKLRQTLLAAFLSPLILSSPSHAERKCYLPNGEVEENDAPCFPQNPESSCCGGSTYVCATNNMCAFYDGSYYVIGSCTDKSWNSPACDHIHNSVKRCGNDTYCCNDGPNCSCDTNNNTQKILDFLPAFSELVGSPVSLNTAIGSTSLFTPLGATRPATTTASSSTSSTSPPAVVTGSPGAKTSDPPVAETKSNKNIGIKVGLGVGIPLGIVAIVLATLLYHFLKKNSFGSRGSGTGPHVAPASGSSSGGFLGIFRWRKEDPTIQLPMLENTSPSEVPDNGPGNQPNSLLGFYKPSADAIRPHIIHEAP</sequence>
<dbReference type="HOGENOM" id="CLU_068484_0_0_1"/>
<feature type="transmembrane region" description="Helical" evidence="2">
    <location>
        <begin position="210"/>
        <end position="233"/>
    </location>
</feature>
<dbReference type="eggNOG" id="ENOG502SQDU">
    <property type="taxonomic scope" value="Eukaryota"/>
</dbReference>
<evidence type="ECO:0000256" key="3">
    <source>
        <dbReference type="SAM" id="SignalP"/>
    </source>
</evidence>
<dbReference type="EMBL" id="KN294016">
    <property type="protein sequence ID" value="EEH37262.1"/>
    <property type="molecule type" value="Genomic_DNA"/>
</dbReference>
<keyword evidence="2" id="KW-0812">Transmembrane</keyword>
<evidence type="ECO:0000313" key="5">
    <source>
        <dbReference type="Proteomes" id="UP000002059"/>
    </source>
</evidence>
<keyword evidence="5" id="KW-1185">Reference proteome</keyword>
<keyword evidence="2" id="KW-1133">Transmembrane helix</keyword>
<feature type="region of interest" description="Disordered" evidence="1">
    <location>
        <begin position="165"/>
        <end position="201"/>
    </location>
</feature>
<evidence type="ECO:0008006" key="6">
    <source>
        <dbReference type="Google" id="ProtNLM"/>
    </source>
</evidence>
<dbReference type="GeneID" id="9093745"/>
<evidence type="ECO:0000313" key="4">
    <source>
        <dbReference type="EMBL" id="EEH37262.1"/>
    </source>
</evidence>
<evidence type="ECO:0000256" key="2">
    <source>
        <dbReference type="SAM" id="Phobius"/>
    </source>
</evidence>
<feature type="compositionally biased region" description="Low complexity" evidence="1">
    <location>
        <begin position="165"/>
        <end position="188"/>
    </location>
</feature>
<dbReference type="OrthoDB" id="5215637at2759"/>
<dbReference type="KEGG" id="pbl:PAAG_07818"/>
<proteinExistence type="predicted"/>
<dbReference type="VEuPathDB" id="FungiDB:PAAG_07818"/>
<dbReference type="AlphaFoldDB" id="C1HA89"/>
<feature type="region of interest" description="Disordered" evidence="1">
    <location>
        <begin position="277"/>
        <end position="297"/>
    </location>
</feature>
<evidence type="ECO:0000256" key="1">
    <source>
        <dbReference type="SAM" id="MobiDB-lite"/>
    </source>
</evidence>
<accession>C1HA89</accession>
<feature type="chain" id="PRO_5002910438" description="Mid2 domain-containing protein" evidence="3">
    <location>
        <begin position="34"/>
        <end position="318"/>
    </location>
</feature>
<feature type="signal peptide" evidence="3">
    <location>
        <begin position="1"/>
        <end position="33"/>
    </location>
</feature>
<keyword evidence="3" id="KW-0732">Signal</keyword>
<reference evidence="4 5" key="1">
    <citation type="journal article" date="2011" name="PLoS Genet.">
        <title>Comparative genomic analysis of human fungal pathogens causing paracoccidioidomycosis.</title>
        <authorList>
            <person name="Desjardins C.A."/>
            <person name="Champion M.D."/>
            <person name="Holder J.W."/>
            <person name="Muszewska A."/>
            <person name="Goldberg J."/>
            <person name="Bailao A.M."/>
            <person name="Brigido M.M."/>
            <person name="Ferreira M.E."/>
            <person name="Garcia A.M."/>
            <person name="Grynberg M."/>
            <person name="Gujja S."/>
            <person name="Heiman D.I."/>
            <person name="Henn M.R."/>
            <person name="Kodira C.D."/>
            <person name="Leon-Narvaez H."/>
            <person name="Longo L.V."/>
            <person name="Ma L.J."/>
            <person name="Malavazi I."/>
            <person name="Matsuo A.L."/>
            <person name="Morais F.V."/>
            <person name="Pereira M."/>
            <person name="Rodriguez-Brito S."/>
            <person name="Sakthikumar S."/>
            <person name="Salem-Izacc S.M."/>
            <person name="Sykes S.M."/>
            <person name="Teixeira M.M."/>
            <person name="Vallejo M.C."/>
            <person name="Walter M.E."/>
            <person name="Yandava C."/>
            <person name="Young S."/>
            <person name="Zeng Q."/>
            <person name="Zucker J."/>
            <person name="Felipe M.S."/>
            <person name="Goldman G.H."/>
            <person name="Haas B.J."/>
            <person name="McEwen J.G."/>
            <person name="Nino-Vega G."/>
            <person name="Puccia R."/>
            <person name="San-Blas G."/>
            <person name="Soares C.M."/>
            <person name="Birren B.W."/>
            <person name="Cuomo C.A."/>
        </authorList>
    </citation>
    <scope>NUCLEOTIDE SEQUENCE [LARGE SCALE GENOMIC DNA]</scope>
    <source>
        <strain evidence="5">ATCC MYA-826 / Pb01</strain>
    </source>
</reference>
<dbReference type="OMA" id="GPECNCT"/>